<dbReference type="Proteomes" id="UP000253918">
    <property type="component" value="Unassembled WGS sequence"/>
</dbReference>
<proteinExistence type="predicted"/>
<reference evidence="1 2" key="1">
    <citation type="submission" date="2018-07" db="EMBL/GenBank/DDBJ databases">
        <title>a novel species of Sphingomonas isolated from the rhizosphere soil of Araceae plant.</title>
        <authorList>
            <person name="Zhiyong W."/>
            <person name="Qinglan Z."/>
            <person name="Zhiwei F."/>
            <person name="Ding X."/>
            <person name="Gejiao W."/>
            <person name="Shixue Z."/>
        </authorList>
    </citation>
    <scope>NUCLEOTIDE SEQUENCE [LARGE SCALE GENOMIC DNA]</scope>
    <source>
        <strain evidence="1 2">WZY 27</strain>
    </source>
</reference>
<accession>A0A369VQG6</accession>
<keyword evidence="2" id="KW-1185">Reference proteome</keyword>
<dbReference type="EMBL" id="QQNB01000005">
    <property type="protein sequence ID" value="RDE04253.1"/>
    <property type="molecule type" value="Genomic_DNA"/>
</dbReference>
<evidence type="ECO:0000313" key="1">
    <source>
        <dbReference type="EMBL" id="RDE04253.1"/>
    </source>
</evidence>
<sequence>MSRHTLQPRADRPDVAEAAIGWDRPLATFFFQAFATADGDGEDRVLEWRGTAPGELPTPEAAIAVAAGYAEIPEHMAATLGADRAATADQVDTPWQTRLKQRLFGP</sequence>
<dbReference type="RefSeq" id="WP_114688924.1">
    <property type="nucleotide sequence ID" value="NZ_QQNB01000005.1"/>
</dbReference>
<evidence type="ECO:0000313" key="2">
    <source>
        <dbReference type="Proteomes" id="UP000253918"/>
    </source>
</evidence>
<comment type="caution">
    <text evidence="1">The sequence shown here is derived from an EMBL/GenBank/DDBJ whole genome shotgun (WGS) entry which is preliminary data.</text>
</comment>
<protein>
    <submittedName>
        <fullName evidence="1">Uncharacterized protein</fullName>
    </submittedName>
</protein>
<name>A0A369VQG6_9SPHN</name>
<dbReference type="AlphaFoldDB" id="A0A369VQG6"/>
<gene>
    <name evidence="1" type="ORF">DVW87_16600</name>
</gene>
<organism evidence="1 2">
    <name type="scientific">Sphingomonas aracearum</name>
    <dbReference type="NCBI Taxonomy" id="2283317"/>
    <lineage>
        <taxon>Bacteria</taxon>
        <taxon>Pseudomonadati</taxon>
        <taxon>Pseudomonadota</taxon>
        <taxon>Alphaproteobacteria</taxon>
        <taxon>Sphingomonadales</taxon>
        <taxon>Sphingomonadaceae</taxon>
        <taxon>Sphingomonas</taxon>
    </lineage>
</organism>